<comment type="caution">
    <text evidence="4">The sequence shown here is derived from an EMBL/GenBank/DDBJ whole genome shotgun (WGS) entry which is preliminary data.</text>
</comment>
<dbReference type="EMBL" id="JASNWA010000007">
    <property type="protein sequence ID" value="KAK3172868.1"/>
    <property type="molecule type" value="Genomic_DNA"/>
</dbReference>
<gene>
    <name evidence="4" type="ORF">OEA41_006193</name>
</gene>
<dbReference type="InterPro" id="IPR036770">
    <property type="entry name" value="Ankyrin_rpt-contain_sf"/>
</dbReference>
<evidence type="ECO:0000313" key="4">
    <source>
        <dbReference type="EMBL" id="KAK3172868.1"/>
    </source>
</evidence>
<dbReference type="PROSITE" id="PS50837">
    <property type="entry name" value="NACHT"/>
    <property type="match status" value="1"/>
</dbReference>
<evidence type="ECO:0000256" key="1">
    <source>
        <dbReference type="ARBA" id="ARBA00022737"/>
    </source>
</evidence>
<dbReference type="PANTHER" id="PTHR10039:SF16">
    <property type="entry name" value="GPI INOSITOL-DEACYLASE"/>
    <property type="match status" value="1"/>
</dbReference>
<evidence type="ECO:0000256" key="2">
    <source>
        <dbReference type="PROSITE-ProRule" id="PRU00023"/>
    </source>
</evidence>
<dbReference type="PANTHER" id="PTHR10039">
    <property type="entry name" value="AMELOGENIN"/>
    <property type="match status" value="1"/>
</dbReference>
<sequence length="935" mass="105952">MASHQIEDRRDKILRWLAPSGSVADVHETACRQREPQTGNWFIQSARYTQWRDTPSSFIWLHGIPGCGKTILCSKVVEETKAFCSRRDSYSVAYYYFTFSDTVRQKTTTLLRSLLLQILHQQLNVPKILLDLYARYEGDQPPEAELMNALKSLLEANGRVYLIIDALDECPPINGERAKLVTMLDTLKDFGMPQLSILVTSRMESDLNSLAHMSTFPPVNIQTSELEGDIRLHVRNQLSNDSKLRGWPSDLRDEIEVELIAGACGMYDSGPRFSDDRTNSEVRFRWVSCQLESLRKCLRPSNVRQTLKTLPATLDDTYERILLNTSEEYYQEAIAALTWLLFSERPLWLDEVAEIMVINLSANPAFDPNERLFDPESALTVLSSLITVTAKEARKEIHLAHYSVKEYLTSPRAFHSRASRFGIDPYAANQRILESCLVYIDCSKSFILEVLQQGREASAPLSRLRRVFPLIEYACKYWSVHASNAMTAKAKQLVVQFLSSRENLKTWTIFFDPENHDLSSSEGLSPLTYREGNWPNLDDLDSPPFDPRNWEMGLEIALPRLIKRHIDYSATSSPPMYLATCLGLRDVVKDLLDTGANVNEPGGRYGNALQAASLKGHSEIVMSLLQKGANVNLQDGRFGNALQAACFGGNMEIVRHLIKAGARIDLKGRFGSTLEAVERSSNPNPHIVMELLRHGAINRTTGDYTYHYISEGNEGKTRCHVMRPRSGSESLKNTVGWLLRWALIRGHEKVVKGILSKVTDPVLEKVWTWRPTGRDAEKERFVNSYWANSSPLYEAIIHRRDKTAALLLERPVSIDESDDEGRTALYWACFWRSMPIVRKILQKGADIHVTGPYGWTARYWAITCNDQSLLDTLNIVCKPERCKRCAGVEAEAKAEITRLEKIRGVAPHHSVLCDHSVTEELDQSSSQFSTSPMQE</sequence>
<dbReference type="InterPro" id="IPR007111">
    <property type="entry name" value="NACHT_NTPase"/>
</dbReference>
<feature type="repeat" description="ANK" evidence="2">
    <location>
        <begin position="604"/>
        <end position="636"/>
    </location>
</feature>
<dbReference type="PROSITE" id="PS50297">
    <property type="entry name" value="ANK_REP_REGION"/>
    <property type="match status" value="2"/>
</dbReference>
<feature type="repeat" description="ANK" evidence="2">
    <location>
        <begin position="637"/>
        <end position="669"/>
    </location>
</feature>
<protein>
    <recommendedName>
        <fullName evidence="3">NACHT domain-containing protein</fullName>
    </recommendedName>
</protein>
<feature type="domain" description="NACHT" evidence="3">
    <location>
        <begin position="57"/>
        <end position="202"/>
    </location>
</feature>
<keyword evidence="1" id="KW-0677">Repeat</keyword>
<feature type="repeat" description="ANK" evidence="2">
    <location>
        <begin position="571"/>
        <end position="603"/>
    </location>
</feature>
<evidence type="ECO:0000259" key="3">
    <source>
        <dbReference type="PROSITE" id="PS50837"/>
    </source>
</evidence>
<dbReference type="Pfam" id="PF12796">
    <property type="entry name" value="Ank_2"/>
    <property type="match status" value="2"/>
</dbReference>
<dbReference type="InterPro" id="IPR002110">
    <property type="entry name" value="Ankyrin_rpt"/>
</dbReference>
<dbReference type="SUPFAM" id="SSF48403">
    <property type="entry name" value="Ankyrin repeat"/>
    <property type="match status" value="1"/>
</dbReference>
<dbReference type="Gene3D" id="3.40.50.300">
    <property type="entry name" value="P-loop containing nucleotide triphosphate hydrolases"/>
    <property type="match status" value="1"/>
</dbReference>
<proteinExistence type="predicted"/>
<dbReference type="InterPro" id="IPR027417">
    <property type="entry name" value="P-loop_NTPase"/>
</dbReference>
<dbReference type="SMART" id="SM00248">
    <property type="entry name" value="ANK"/>
    <property type="match status" value="5"/>
</dbReference>
<accession>A0AAD9ZB48</accession>
<organism evidence="4 5">
    <name type="scientific">Lepraria neglecta</name>
    <dbReference type="NCBI Taxonomy" id="209136"/>
    <lineage>
        <taxon>Eukaryota</taxon>
        <taxon>Fungi</taxon>
        <taxon>Dikarya</taxon>
        <taxon>Ascomycota</taxon>
        <taxon>Pezizomycotina</taxon>
        <taxon>Lecanoromycetes</taxon>
        <taxon>OSLEUM clade</taxon>
        <taxon>Lecanoromycetidae</taxon>
        <taxon>Lecanorales</taxon>
        <taxon>Lecanorineae</taxon>
        <taxon>Stereocaulaceae</taxon>
        <taxon>Lepraria</taxon>
    </lineage>
</organism>
<name>A0AAD9ZB48_9LECA</name>
<dbReference type="AlphaFoldDB" id="A0AAD9ZB48"/>
<evidence type="ECO:0000313" key="5">
    <source>
        <dbReference type="Proteomes" id="UP001276659"/>
    </source>
</evidence>
<reference evidence="4" key="1">
    <citation type="submission" date="2022-11" db="EMBL/GenBank/DDBJ databases">
        <title>Chromosomal genome sequence assembly and mating type (MAT) locus characterization of the leprose asexual lichenized fungus Lepraria neglecta (Nyl.) Erichsen.</title>
        <authorList>
            <person name="Allen J.L."/>
            <person name="Pfeffer B."/>
        </authorList>
    </citation>
    <scope>NUCLEOTIDE SEQUENCE</scope>
    <source>
        <strain evidence="4">Allen 5258</strain>
    </source>
</reference>
<dbReference type="SUPFAM" id="SSF52540">
    <property type="entry name" value="P-loop containing nucleoside triphosphate hydrolases"/>
    <property type="match status" value="1"/>
</dbReference>
<feature type="repeat" description="ANK" evidence="2">
    <location>
        <begin position="820"/>
        <end position="852"/>
    </location>
</feature>
<keyword evidence="5" id="KW-1185">Reference proteome</keyword>
<dbReference type="Proteomes" id="UP001276659">
    <property type="component" value="Unassembled WGS sequence"/>
</dbReference>
<dbReference type="Gene3D" id="1.25.40.20">
    <property type="entry name" value="Ankyrin repeat-containing domain"/>
    <property type="match status" value="2"/>
</dbReference>
<dbReference type="PROSITE" id="PS50088">
    <property type="entry name" value="ANK_REPEAT"/>
    <property type="match status" value="4"/>
</dbReference>
<dbReference type="InterPro" id="IPR056884">
    <property type="entry name" value="NPHP3-like_N"/>
</dbReference>
<keyword evidence="2" id="KW-0040">ANK repeat</keyword>
<dbReference type="Pfam" id="PF24883">
    <property type="entry name" value="NPHP3_N"/>
    <property type="match status" value="1"/>
</dbReference>